<dbReference type="Proteomes" id="UP000066624">
    <property type="component" value="Chromosome"/>
</dbReference>
<dbReference type="InterPro" id="IPR011040">
    <property type="entry name" value="Sialidase"/>
</dbReference>
<name>A0A0K0XXF1_9GAMM</name>
<dbReference type="AlphaFoldDB" id="A0A0K0XXF1"/>
<evidence type="ECO:0000313" key="4">
    <source>
        <dbReference type="Proteomes" id="UP000066624"/>
    </source>
</evidence>
<dbReference type="EMBL" id="CP012154">
    <property type="protein sequence ID" value="AKS42355.1"/>
    <property type="molecule type" value="Genomic_DNA"/>
</dbReference>
<dbReference type="CDD" id="cd15482">
    <property type="entry name" value="Sialidase_non-viral"/>
    <property type="match status" value="1"/>
</dbReference>
<dbReference type="InterPro" id="IPR036278">
    <property type="entry name" value="Sialidase_sf"/>
</dbReference>
<dbReference type="STRING" id="1579979.WM2015_1989"/>
<feature type="domain" description="Sialidase" evidence="2">
    <location>
        <begin position="62"/>
        <end position="237"/>
    </location>
</feature>
<reference evidence="3 4" key="1">
    <citation type="submission" date="2015-07" db="EMBL/GenBank/DDBJ databases">
        <authorList>
            <person name="Noorani M."/>
        </authorList>
    </citation>
    <scope>NUCLEOTIDE SEQUENCE [LARGE SCALE GENOMIC DNA]</scope>
    <source>
        <strain evidence="3 4">KCTC 42284</strain>
    </source>
</reference>
<feature type="signal peptide" evidence="1">
    <location>
        <begin position="1"/>
        <end position="25"/>
    </location>
</feature>
<accession>A0A0K0XXF1</accession>
<keyword evidence="1" id="KW-0732">Signal</keyword>
<evidence type="ECO:0000313" key="3">
    <source>
        <dbReference type="EMBL" id="AKS42355.1"/>
    </source>
</evidence>
<dbReference type="OrthoDB" id="9764969at2"/>
<proteinExistence type="predicted"/>
<dbReference type="Gene3D" id="2.120.10.10">
    <property type="match status" value="1"/>
</dbReference>
<evidence type="ECO:0000259" key="2">
    <source>
        <dbReference type="Pfam" id="PF13088"/>
    </source>
</evidence>
<organism evidence="3 4">
    <name type="scientific">Wenzhouxiangella marina</name>
    <dbReference type="NCBI Taxonomy" id="1579979"/>
    <lineage>
        <taxon>Bacteria</taxon>
        <taxon>Pseudomonadati</taxon>
        <taxon>Pseudomonadota</taxon>
        <taxon>Gammaproteobacteria</taxon>
        <taxon>Chromatiales</taxon>
        <taxon>Wenzhouxiangellaceae</taxon>
        <taxon>Wenzhouxiangella</taxon>
    </lineage>
</organism>
<feature type="chain" id="PRO_5005454378" description="Sialidase domain-containing protein" evidence="1">
    <location>
        <begin position="26"/>
        <end position="347"/>
    </location>
</feature>
<dbReference type="SUPFAM" id="SSF75005">
    <property type="entry name" value="Arabinanase/levansucrase/invertase"/>
    <property type="match status" value="1"/>
</dbReference>
<dbReference type="Pfam" id="PF13088">
    <property type="entry name" value="BNR_2"/>
    <property type="match status" value="1"/>
</dbReference>
<evidence type="ECO:0000256" key="1">
    <source>
        <dbReference type="SAM" id="SignalP"/>
    </source>
</evidence>
<gene>
    <name evidence="3" type="ORF">WM2015_1989</name>
</gene>
<keyword evidence="4" id="KW-1185">Reference proteome</keyword>
<sequence length="347" mass="38288">MPGYLMLSRRVFLACLLLLPAGLWAQAVQVSGSGGFDYQADVIQPWGSSGERVAVFERLNPATLSGDLYLTRSSDHGASWTPPVAIVSGSANQRHASLVQTGVTQFQLFFLSNGSGGFRIHRASSTDLLDWTEHGPIELGWPNAGEINPQVIRRPDGVLLMVYHRLSGPAYIARSDDQGLSWDTHRIQISPGSAALPRLTYRPEDGMHLLVYQTNPGNNQLELWARRTQDPAAWSEAPGRIVTDGNNHDAWPIVMRDGRFRVWWARVIDGSFQVVSSDSQSGAAWSPPVQRIERPGLANIQPRVLVLDDGLFDLYWGGASNGAGSDYDILRDRVLDDLRFSDRFATP</sequence>
<protein>
    <recommendedName>
        <fullName evidence="2">Sialidase domain-containing protein</fullName>
    </recommendedName>
</protein>
<dbReference type="SUPFAM" id="SSF50939">
    <property type="entry name" value="Sialidases"/>
    <property type="match status" value="1"/>
</dbReference>
<dbReference type="InterPro" id="IPR023296">
    <property type="entry name" value="Glyco_hydro_beta-prop_sf"/>
</dbReference>
<dbReference type="KEGG" id="wma:WM2015_1989"/>